<dbReference type="NCBIfam" id="TIGR01439">
    <property type="entry name" value="lp_hng_hel_AbrB"/>
    <property type="match status" value="1"/>
</dbReference>
<dbReference type="SUPFAM" id="SSF89447">
    <property type="entry name" value="AbrB/MazE/MraZ-like"/>
    <property type="match status" value="1"/>
</dbReference>
<reference evidence="3" key="2">
    <citation type="submission" date="2021-04" db="EMBL/GenBank/DDBJ databases">
        <authorList>
            <person name="Gilroy R."/>
        </authorList>
    </citation>
    <scope>NUCLEOTIDE SEQUENCE</scope>
    <source>
        <strain evidence="3">2189</strain>
    </source>
</reference>
<protein>
    <submittedName>
        <fullName evidence="3">AbrB/MazE/SpoVT family DNA-binding domain-containing protein</fullName>
    </submittedName>
</protein>
<proteinExistence type="predicted"/>
<evidence type="ECO:0000256" key="1">
    <source>
        <dbReference type="PROSITE-ProRule" id="PRU01076"/>
    </source>
</evidence>
<reference evidence="3" key="1">
    <citation type="journal article" date="2021" name="PeerJ">
        <title>Extensive microbial diversity within the chicken gut microbiome revealed by metagenomics and culture.</title>
        <authorList>
            <person name="Gilroy R."/>
            <person name="Ravi A."/>
            <person name="Getino M."/>
            <person name="Pursley I."/>
            <person name="Horton D.L."/>
            <person name="Alikhan N.F."/>
            <person name="Baker D."/>
            <person name="Gharbi K."/>
            <person name="Hall N."/>
            <person name="Watson M."/>
            <person name="Adriaenssens E.M."/>
            <person name="Foster-Nyarko E."/>
            <person name="Jarju S."/>
            <person name="Secka A."/>
            <person name="Antonio M."/>
            <person name="Oren A."/>
            <person name="Chaudhuri R.R."/>
            <person name="La Ragione R."/>
            <person name="Hildebrand F."/>
            <person name="Pallen M.J."/>
        </authorList>
    </citation>
    <scope>NUCLEOTIDE SEQUENCE</scope>
    <source>
        <strain evidence="3">2189</strain>
    </source>
</reference>
<name>A0A9D1VZF1_9FIRM</name>
<sequence>MQGSTAFIDSAKVMAKGQVTIPADVRKALGVGEGDRVSFVVDGNNVRLVNAAVFAMQMLQKELGGEAQKIGITSDEDADKLIKEIRDDGSSDESID</sequence>
<dbReference type="EMBL" id="DXEW01000004">
    <property type="protein sequence ID" value="HIX49805.1"/>
    <property type="molecule type" value="Genomic_DNA"/>
</dbReference>
<dbReference type="AlphaFoldDB" id="A0A9D1VZF1"/>
<feature type="domain" description="SpoVT-AbrB" evidence="2">
    <location>
        <begin position="8"/>
        <end position="53"/>
    </location>
</feature>
<organism evidence="3 4">
    <name type="scientific">Candidatus Borkfalkia faecavium</name>
    <dbReference type="NCBI Taxonomy" id="2838508"/>
    <lineage>
        <taxon>Bacteria</taxon>
        <taxon>Bacillati</taxon>
        <taxon>Bacillota</taxon>
        <taxon>Clostridia</taxon>
        <taxon>Christensenellales</taxon>
        <taxon>Christensenellaceae</taxon>
        <taxon>Candidatus Borkfalkia</taxon>
    </lineage>
</organism>
<dbReference type="Proteomes" id="UP000886847">
    <property type="component" value="Unassembled WGS sequence"/>
</dbReference>
<comment type="caution">
    <text evidence="3">The sequence shown here is derived from an EMBL/GenBank/DDBJ whole genome shotgun (WGS) entry which is preliminary data.</text>
</comment>
<dbReference type="InterPro" id="IPR007159">
    <property type="entry name" value="SpoVT-AbrB_dom"/>
</dbReference>
<gene>
    <name evidence="3" type="ORF">H9851_00780</name>
</gene>
<keyword evidence="1 3" id="KW-0238">DNA-binding</keyword>
<dbReference type="SMART" id="SM00966">
    <property type="entry name" value="SpoVT_AbrB"/>
    <property type="match status" value="1"/>
</dbReference>
<dbReference type="PROSITE" id="PS51740">
    <property type="entry name" value="SPOVT_ABRB"/>
    <property type="match status" value="1"/>
</dbReference>
<evidence type="ECO:0000313" key="3">
    <source>
        <dbReference type="EMBL" id="HIX49805.1"/>
    </source>
</evidence>
<dbReference type="GO" id="GO:0003677">
    <property type="term" value="F:DNA binding"/>
    <property type="evidence" value="ECO:0007669"/>
    <property type="project" value="UniProtKB-UniRule"/>
</dbReference>
<dbReference type="Pfam" id="PF04014">
    <property type="entry name" value="MazE_antitoxin"/>
    <property type="match status" value="1"/>
</dbReference>
<accession>A0A9D1VZF1</accession>
<evidence type="ECO:0000259" key="2">
    <source>
        <dbReference type="PROSITE" id="PS51740"/>
    </source>
</evidence>
<evidence type="ECO:0000313" key="4">
    <source>
        <dbReference type="Proteomes" id="UP000886847"/>
    </source>
</evidence>
<dbReference type="InterPro" id="IPR037914">
    <property type="entry name" value="SpoVT-AbrB_sf"/>
</dbReference>
<dbReference type="Gene3D" id="2.10.260.10">
    <property type="match status" value="1"/>
</dbReference>